<dbReference type="Proteomes" id="UP000606786">
    <property type="component" value="Unassembled WGS sequence"/>
</dbReference>
<dbReference type="EMBL" id="CAJHJT010000001">
    <property type="protein sequence ID" value="CAD6996237.1"/>
    <property type="molecule type" value="Genomic_DNA"/>
</dbReference>
<evidence type="ECO:0000256" key="1">
    <source>
        <dbReference type="SAM" id="MobiDB-lite"/>
    </source>
</evidence>
<dbReference type="OrthoDB" id="10261408at2759"/>
<dbReference type="AlphaFoldDB" id="A0A811UEA6"/>
<keyword evidence="3" id="KW-1185">Reference proteome</keyword>
<proteinExistence type="predicted"/>
<gene>
    <name evidence="2" type="ORF">CCAP1982_LOCUS4921</name>
</gene>
<evidence type="ECO:0000313" key="3">
    <source>
        <dbReference type="Proteomes" id="UP000606786"/>
    </source>
</evidence>
<organism evidence="2 3">
    <name type="scientific">Ceratitis capitata</name>
    <name type="common">Mediterranean fruit fly</name>
    <name type="synonym">Tephritis capitata</name>
    <dbReference type="NCBI Taxonomy" id="7213"/>
    <lineage>
        <taxon>Eukaryota</taxon>
        <taxon>Metazoa</taxon>
        <taxon>Ecdysozoa</taxon>
        <taxon>Arthropoda</taxon>
        <taxon>Hexapoda</taxon>
        <taxon>Insecta</taxon>
        <taxon>Pterygota</taxon>
        <taxon>Neoptera</taxon>
        <taxon>Endopterygota</taxon>
        <taxon>Diptera</taxon>
        <taxon>Brachycera</taxon>
        <taxon>Muscomorpha</taxon>
        <taxon>Tephritoidea</taxon>
        <taxon>Tephritidae</taxon>
        <taxon>Ceratitis</taxon>
        <taxon>Ceratitis</taxon>
    </lineage>
</organism>
<protein>
    <submittedName>
        <fullName evidence="2">(Mediterranean fruit fly) hypothetical protein</fullName>
    </submittedName>
</protein>
<reference evidence="2" key="1">
    <citation type="submission" date="2020-11" db="EMBL/GenBank/DDBJ databases">
        <authorList>
            <person name="Whitehead M."/>
        </authorList>
    </citation>
    <scope>NUCLEOTIDE SEQUENCE</scope>
    <source>
        <strain evidence="2">EGII</strain>
    </source>
</reference>
<sequence length="78" mass="8489">METDSNNNNSKEMTNLNKNVALIHAITRNLEHPKSDNNNNHTESLSNTRSDSPVLAAGITDNDTVKNIATAEILCGLK</sequence>
<feature type="region of interest" description="Disordered" evidence="1">
    <location>
        <begin position="27"/>
        <end position="53"/>
    </location>
</feature>
<feature type="compositionally biased region" description="Polar residues" evidence="1">
    <location>
        <begin position="36"/>
        <end position="51"/>
    </location>
</feature>
<comment type="caution">
    <text evidence="2">The sequence shown here is derived from an EMBL/GenBank/DDBJ whole genome shotgun (WGS) entry which is preliminary data.</text>
</comment>
<evidence type="ECO:0000313" key="2">
    <source>
        <dbReference type="EMBL" id="CAD6996237.1"/>
    </source>
</evidence>
<name>A0A811UEA6_CERCA</name>
<feature type="non-terminal residue" evidence="2">
    <location>
        <position position="78"/>
    </location>
</feature>
<accession>A0A811UEA6</accession>